<dbReference type="EMBL" id="SMTF01000004">
    <property type="protein sequence ID" value="TDK25062.1"/>
    <property type="molecule type" value="Genomic_DNA"/>
</dbReference>
<sequence>MTSDHYAIRARQEDLELVVTGPWSAAAERALLTGEADRLVLNYALGFNEPSLDFLRNLPIRQLVILDRGVKDLEPIYSLAPTLQLLELTTNPSLTLDLSRLELLTSLGADWAQVKDSIAGARRLRYLFLLRYDRPDISPLSSLSRLVGMTMKDKPRLRSLDGLAELHNIKELSIFSAGQLDDTGALKDVETIESLELQSCGRLSSISDISCCLGLKSLNFSECGEIDSLSSIRNLARLETLYLFGTTNIKDGDLTPLLELPRLHELRMQDRRHYNPRVKDIQAILPRLT</sequence>
<comment type="caution">
    <text evidence="1">The sequence shown here is derived from an EMBL/GenBank/DDBJ whole genome shotgun (WGS) entry which is preliminary data.</text>
</comment>
<reference evidence="1 2" key="1">
    <citation type="submission" date="2019-03" db="EMBL/GenBank/DDBJ databases">
        <title>Luteimonas zhaokaii sp.nov., isolated from the rectal contents of Plateau pika in Yushu, Qinghai Province, China.</title>
        <authorList>
            <person name="Zhang G."/>
        </authorList>
    </citation>
    <scope>NUCLEOTIDE SEQUENCE [LARGE SCALE GENOMIC DNA]</scope>
    <source>
        <strain evidence="1 2">B9</strain>
    </source>
</reference>
<dbReference type="InterPro" id="IPR032675">
    <property type="entry name" value="LRR_dom_sf"/>
</dbReference>
<evidence type="ECO:0000313" key="1">
    <source>
        <dbReference type="EMBL" id="TDK25062.1"/>
    </source>
</evidence>
<organism evidence="1 2">
    <name type="scientific">Luteimonas aestuarii</name>
    <dbReference type="NCBI Taxonomy" id="453837"/>
    <lineage>
        <taxon>Bacteria</taxon>
        <taxon>Pseudomonadati</taxon>
        <taxon>Pseudomonadota</taxon>
        <taxon>Gammaproteobacteria</taxon>
        <taxon>Lysobacterales</taxon>
        <taxon>Lysobacteraceae</taxon>
        <taxon>Luteimonas</taxon>
    </lineage>
</organism>
<evidence type="ECO:0000313" key="2">
    <source>
        <dbReference type="Proteomes" id="UP000294796"/>
    </source>
</evidence>
<proteinExistence type="predicted"/>
<dbReference type="AlphaFoldDB" id="A0A4R5TVH4"/>
<accession>A0A4R5TVH4</accession>
<gene>
    <name evidence="1" type="ORF">E2F46_07805</name>
</gene>
<evidence type="ECO:0008006" key="3">
    <source>
        <dbReference type="Google" id="ProtNLM"/>
    </source>
</evidence>
<dbReference type="Proteomes" id="UP000294796">
    <property type="component" value="Unassembled WGS sequence"/>
</dbReference>
<dbReference type="RefSeq" id="WP_133321514.1">
    <property type="nucleotide sequence ID" value="NZ_SMTF01000004.1"/>
</dbReference>
<dbReference type="SUPFAM" id="SSF52058">
    <property type="entry name" value="L domain-like"/>
    <property type="match status" value="1"/>
</dbReference>
<protein>
    <recommendedName>
        <fullName evidence="3">Leucine-rich repeat domain-containing protein</fullName>
    </recommendedName>
</protein>
<dbReference type="OrthoDB" id="4085246at2"/>
<dbReference type="Gene3D" id="3.80.10.10">
    <property type="entry name" value="Ribonuclease Inhibitor"/>
    <property type="match status" value="1"/>
</dbReference>
<name>A0A4R5TVH4_9GAMM</name>
<keyword evidence="2" id="KW-1185">Reference proteome</keyword>